<keyword evidence="2" id="KW-1185">Reference proteome</keyword>
<protein>
    <submittedName>
        <fullName evidence="1">Uncharacterized protein</fullName>
    </submittedName>
</protein>
<dbReference type="Proteomes" id="UP001153331">
    <property type="component" value="Unassembled WGS sequence"/>
</dbReference>
<evidence type="ECO:0000313" key="1">
    <source>
        <dbReference type="EMBL" id="KAJ8116070.1"/>
    </source>
</evidence>
<dbReference type="EMBL" id="JAPHNI010000109">
    <property type="protein sequence ID" value="KAJ8116070.1"/>
    <property type="molecule type" value="Genomic_DNA"/>
</dbReference>
<name>A0ACC2ILI9_9PLEO</name>
<gene>
    <name evidence="1" type="ORF">OPT61_g2426</name>
</gene>
<comment type="caution">
    <text evidence="1">The sequence shown here is derived from an EMBL/GenBank/DDBJ whole genome shotgun (WGS) entry which is preliminary data.</text>
</comment>
<reference evidence="1" key="1">
    <citation type="submission" date="2022-11" db="EMBL/GenBank/DDBJ databases">
        <title>Genome Sequence of Boeremia exigua.</title>
        <authorList>
            <person name="Buettner E."/>
        </authorList>
    </citation>
    <scope>NUCLEOTIDE SEQUENCE</scope>
    <source>
        <strain evidence="1">CU02</strain>
    </source>
</reference>
<proteinExistence type="predicted"/>
<accession>A0ACC2ILI9</accession>
<organism evidence="1 2">
    <name type="scientific">Boeremia exigua</name>
    <dbReference type="NCBI Taxonomy" id="749465"/>
    <lineage>
        <taxon>Eukaryota</taxon>
        <taxon>Fungi</taxon>
        <taxon>Dikarya</taxon>
        <taxon>Ascomycota</taxon>
        <taxon>Pezizomycotina</taxon>
        <taxon>Dothideomycetes</taxon>
        <taxon>Pleosporomycetidae</taxon>
        <taxon>Pleosporales</taxon>
        <taxon>Pleosporineae</taxon>
        <taxon>Didymellaceae</taxon>
        <taxon>Boeremia</taxon>
    </lineage>
</organism>
<sequence length="460" mass="53160">MLRRNSTMTSHKVQFEFVVSDPVSNPKPGRNSQIRSRCMQGRNKREDSRRTQREKRRIAKEAAARIVEPGEAQQVSTFRSPKLSLNNFAPIRFEGRGIDSEAEVLLFKVLGYNFFAKDVTPLHRCVTLDCLESPSFLWLFADKIFLHSLLCANYVMKDFQRDGKPGVQTMFHLRETLSLLRTRMRNSNAYQDEAVLRVIMNLTLLAIVSGDWIAAAAHLEGLRKIVHLRGFARFLDARPILHFKLDRTDLAWYLSSGQRPYFVQSIKSWDCKIAAPYLQIPSDLYQPSAAWDYRILNVFRDLQNLALRINRNKLKFAIHNPAVFQGDLTSVQSRLMCLADIVTSPIEQLVLLIMLAILTSTFRIPGRRVPYDWVMEQIRLSYTNIGDELEQDKSLALWSLFIVSLTVARPHDSWIRNALLIATEGLEWADVEKHLSRLIWIKIVHNKPGEIMFNQLRKHT</sequence>
<evidence type="ECO:0000313" key="2">
    <source>
        <dbReference type="Proteomes" id="UP001153331"/>
    </source>
</evidence>